<evidence type="ECO:0000313" key="3">
    <source>
        <dbReference type="Proteomes" id="UP000307074"/>
    </source>
</evidence>
<gene>
    <name evidence="2" type="ORF">UCCLBBS449_1631</name>
</gene>
<dbReference type="AlphaFoldDB" id="A0A5B7Y130"/>
<protein>
    <recommendedName>
        <fullName evidence="1">Phage neck terminator protein gp12-like domain-containing protein</fullName>
    </recommendedName>
</protein>
<organism evidence="2 3">
    <name type="scientific">Levilactobacillus brevis</name>
    <name type="common">Lactobacillus brevis</name>
    <dbReference type="NCBI Taxonomy" id="1580"/>
    <lineage>
        <taxon>Bacteria</taxon>
        <taxon>Bacillati</taxon>
        <taxon>Bacillota</taxon>
        <taxon>Bacilli</taxon>
        <taxon>Lactobacillales</taxon>
        <taxon>Lactobacillaceae</taxon>
        <taxon>Levilactobacillus</taxon>
    </lineage>
</organism>
<dbReference type="InterPro" id="IPR057087">
    <property type="entry name" value="Gp12-like"/>
</dbReference>
<dbReference type="NCBIfam" id="NF047498">
    <property type="entry name" value="LIC_12616_fam"/>
    <property type="match status" value="1"/>
</dbReference>
<evidence type="ECO:0000259" key="1">
    <source>
        <dbReference type="Pfam" id="PF23961"/>
    </source>
</evidence>
<sequence>MTDGSFEYGALADVLIDEVKELVGCDLVEQDFSGPQRAYPFFTYKITTPYIKDVEQMNSGEMFDLTVSMTCCSDNSIKAQDLAMKLFKNLKSDNVRRKLRTDHDIVIADVDSFDNRSVFQSVNYERRVGFDLHLRVVDGFHEDIPTIDKINLDNTN</sequence>
<proteinExistence type="predicted"/>
<name>A0A5B7Y130_LEVBR</name>
<accession>A0A5B7Y130</accession>
<dbReference type="EMBL" id="CP031198">
    <property type="protein sequence ID" value="QCZ53566.1"/>
    <property type="molecule type" value="Genomic_DNA"/>
</dbReference>
<dbReference type="Proteomes" id="UP000307074">
    <property type="component" value="Chromosome"/>
</dbReference>
<reference evidence="2 3" key="1">
    <citation type="submission" date="2018-07" db="EMBL/GenBank/DDBJ databases">
        <authorList>
            <person name="Feyereisen M."/>
        </authorList>
    </citation>
    <scope>NUCLEOTIDE SEQUENCE [LARGE SCALE GENOMIC DNA]</scope>
    <source>
        <strain evidence="2 3">UCCLBBS449</strain>
    </source>
</reference>
<dbReference type="RefSeq" id="WP_042750526.1">
    <property type="nucleotide sequence ID" value="NZ_CP031198.1"/>
</dbReference>
<evidence type="ECO:0000313" key="2">
    <source>
        <dbReference type="EMBL" id="QCZ53566.1"/>
    </source>
</evidence>
<feature type="domain" description="Phage neck terminator protein gp12-like" evidence="1">
    <location>
        <begin position="14"/>
        <end position="153"/>
    </location>
</feature>
<dbReference type="Pfam" id="PF23961">
    <property type="entry name" value="Phage_tail_terminator_9"/>
    <property type="match status" value="1"/>
</dbReference>